<dbReference type="CDD" id="cd16913">
    <property type="entry name" value="YkuD_like"/>
    <property type="match status" value="1"/>
</dbReference>
<dbReference type="PROSITE" id="PS52029">
    <property type="entry name" value="LD_TPASE"/>
    <property type="match status" value="1"/>
</dbReference>
<dbReference type="RefSeq" id="WP_208998466.1">
    <property type="nucleotide sequence ID" value="NZ_BMFA01000007.1"/>
</dbReference>
<reference evidence="10" key="2">
    <citation type="submission" date="2020-09" db="EMBL/GenBank/DDBJ databases">
        <authorList>
            <person name="Sun Q."/>
            <person name="Zhou Y."/>
        </authorList>
    </citation>
    <scope>NUCLEOTIDE SEQUENCE</scope>
    <source>
        <strain evidence="10">CGMCC 1.12426</strain>
    </source>
</reference>
<dbReference type="Gene3D" id="1.10.101.10">
    <property type="entry name" value="PGBD-like superfamily/PGBD"/>
    <property type="match status" value="1"/>
</dbReference>
<dbReference type="AlphaFoldDB" id="A0A916X2M7"/>
<keyword evidence="8" id="KW-1133">Transmembrane helix</keyword>
<dbReference type="Proteomes" id="UP000605148">
    <property type="component" value="Unassembled WGS sequence"/>
</dbReference>
<keyword evidence="5 7" id="KW-0573">Peptidoglycan synthesis</keyword>
<keyword evidence="11" id="KW-1185">Reference proteome</keyword>
<dbReference type="PANTHER" id="PTHR30582">
    <property type="entry name" value="L,D-TRANSPEPTIDASE"/>
    <property type="match status" value="1"/>
</dbReference>
<comment type="caution">
    <text evidence="10">The sequence shown here is derived from an EMBL/GenBank/DDBJ whole genome shotgun (WGS) entry which is preliminary data.</text>
</comment>
<evidence type="ECO:0000256" key="5">
    <source>
        <dbReference type="ARBA" id="ARBA00022984"/>
    </source>
</evidence>
<dbReference type="Pfam" id="PF03734">
    <property type="entry name" value="YkuD"/>
    <property type="match status" value="1"/>
</dbReference>
<evidence type="ECO:0000313" key="10">
    <source>
        <dbReference type="EMBL" id="GGB51755.1"/>
    </source>
</evidence>
<dbReference type="GO" id="GO:0008360">
    <property type="term" value="P:regulation of cell shape"/>
    <property type="evidence" value="ECO:0007669"/>
    <property type="project" value="UniProtKB-UniRule"/>
</dbReference>
<evidence type="ECO:0000256" key="4">
    <source>
        <dbReference type="ARBA" id="ARBA00022960"/>
    </source>
</evidence>
<evidence type="ECO:0000259" key="9">
    <source>
        <dbReference type="PROSITE" id="PS52029"/>
    </source>
</evidence>
<dbReference type="GO" id="GO:0071555">
    <property type="term" value="P:cell wall organization"/>
    <property type="evidence" value="ECO:0007669"/>
    <property type="project" value="UniProtKB-UniRule"/>
</dbReference>
<feature type="transmembrane region" description="Helical" evidence="8">
    <location>
        <begin position="40"/>
        <end position="58"/>
    </location>
</feature>
<evidence type="ECO:0000256" key="3">
    <source>
        <dbReference type="ARBA" id="ARBA00022679"/>
    </source>
</evidence>
<dbReference type="Gene3D" id="2.40.440.10">
    <property type="entry name" value="L,D-transpeptidase catalytic domain-like"/>
    <property type="match status" value="1"/>
</dbReference>
<feature type="active site" description="Proton donor/acceptor" evidence="7">
    <location>
        <position position="153"/>
    </location>
</feature>
<dbReference type="NCBIfam" id="NF004786">
    <property type="entry name" value="PRK06132.1-3"/>
    <property type="match status" value="1"/>
</dbReference>
<evidence type="ECO:0000256" key="8">
    <source>
        <dbReference type="SAM" id="Phobius"/>
    </source>
</evidence>
<dbReference type="InterPro" id="IPR050979">
    <property type="entry name" value="LD-transpeptidase"/>
</dbReference>
<dbReference type="PIRSF" id="PIRSF029342">
    <property type="entry name" value="UCP029342_ErfK/YbiS/YcfS/YnhG"/>
    <property type="match status" value="1"/>
</dbReference>
<name>A0A916X2M7_9HYPH</name>
<keyword evidence="8" id="KW-0812">Transmembrane</keyword>
<comment type="similarity">
    <text evidence="2">Belongs to the YkuD family.</text>
</comment>
<keyword evidence="6 7" id="KW-0961">Cell wall biogenesis/degradation</keyword>
<dbReference type="InterPro" id="IPR002477">
    <property type="entry name" value="Peptidoglycan-bd-like"/>
</dbReference>
<reference evidence="10" key="1">
    <citation type="journal article" date="2014" name="Int. J. Syst. Evol. Microbiol.">
        <title>Complete genome sequence of Corynebacterium casei LMG S-19264T (=DSM 44701T), isolated from a smear-ripened cheese.</title>
        <authorList>
            <consortium name="US DOE Joint Genome Institute (JGI-PGF)"/>
            <person name="Walter F."/>
            <person name="Albersmeier A."/>
            <person name="Kalinowski J."/>
            <person name="Ruckert C."/>
        </authorList>
    </citation>
    <scope>NUCLEOTIDE SEQUENCE</scope>
    <source>
        <strain evidence="10">CGMCC 1.12426</strain>
    </source>
</reference>
<dbReference type="EMBL" id="BMFA01000007">
    <property type="protein sequence ID" value="GGB51755.1"/>
    <property type="molecule type" value="Genomic_DNA"/>
</dbReference>
<evidence type="ECO:0000256" key="7">
    <source>
        <dbReference type="PROSITE-ProRule" id="PRU01373"/>
    </source>
</evidence>
<evidence type="ECO:0000256" key="2">
    <source>
        <dbReference type="ARBA" id="ARBA00005992"/>
    </source>
</evidence>
<dbReference type="InterPro" id="IPR036366">
    <property type="entry name" value="PGBDSf"/>
</dbReference>
<organism evidence="10 11">
    <name type="scientific">Roseibium aquae</name>
    <dbReference type="NCBI Taxonomy" id="1323746"/>
    <lineage>
        <taxon>Bacteria</taxon>
        <taxon>Pseudomonadati</taxon>
        <taxon>Pseudomonadota</taxon>
        <taxon>Alphaproteobacteria</taxon>
        <taxon>Hyphomicrobiales</taxon>
        <taxon>Stappiaceae</taxon>
        <taxon>Roseibium</taxon>
    </lineage>
</organism>
<keyword evidence="4 7" id="KW-0133">Cell shape</keyword>
<keyword evidence="3" id="KW-0808">Transferase</keyword>
<accession>A0A916X2M7</accession>
<dbReference type="SUPFAM" id="SSF141523">
    <property type="entry name" value="L,D-transpeptidase catalytic domain-like"/>
    <property type="match status" value="1"/>
</dbReference>
<gene>
    <name evidence="10" type="ORF">GCM10011316_24700</name>
</gene>
<proteinExistence type="inferred from homology"/>
<dbReference type="GO" id="GO:0018104">
    <property type="term" value="P:peptidoglycan-protein cross-linking"/>
    <property type="evidence" value="ECO:0007669"/>
    <property type="project" value="TreeGrafter"/>
</dbReference>
<comment type="pathway">
    <text evidence="1 7">Cell wall biogenesis; peptidoglycan biosynthesis.</text>
</comment>
<evidence type="ECO:0000256" key="6">
    <source>
        <dbReference type="ARBA" id="ARBA00023316"/>
    </source>
</evidence>
<dbReference type="InterPro" id="IPR005490">
    <property type="entry name" value="LD_TPept_cat_dom"/>
</dbReference>
<evidence type="ECO:0000256" key="1">
    <source>
        <dbReference type="ARBA" id="ARBA00004752"/>
    </source>
</evidence>
<dbReference type="GO" id="GO:0071972">
    <property type="term" value="F:peptidoglycan L,D-transpeptidase activity"/>
    <property type="evidence" value="ECO:0007669"/>
    <property type="project" value="TreeGrafter"/>
</dbReference>
<feature type="domain" description="L,D-TPase catalytic" evidence="9">
    <location>
        <begin position="81"/>
        <end position="190"/>
    </location>
</feature>
<dbReference type="NCBIfam" id="NF004785">
    <property type="entry name" value="PRK06132.1-2"/>
    <property type="match status" value="1"/>
</dbReference>
<sequence length="438" mass="47754">MVVEHSQSAFEGSGTGFGRVPGRTGCGVLDRIGNRFGNRALACAFVSAFVWAVMSLAAPSAALANDQAGDEKAPEKPRPPLHLIVSLTEQEISVYQGKDLIETAPISSGKQGYSTPTGVFSILEKRRRHFSNLYDDAPMPFMQRLTWSGVALHEGRLPGYPASHGCVRLPKAFAESLFGQTSRGTQVIVTGEKTLPLRINHPSLPQPLSFRTDVASLSIEDRPEAHSLRGTISEASASTEPLIRMPENPFFDEPLRMIVTPDSERERRQALQRALNDLGFNAGTVDGVIGPMTRRAIRLYQEAAEVPVTGNITDSLVERIFSEAGYDLAPNATLRVRRKFRDVYQAPVRLREPDKEIGTHVFTALDFALGDPSVEWIAVSAEGARGGSGAAVLDRLELPARVRSELDAILTPGSSLIVTDRSFQRHTDLGTDFVVITR</sequence>
<dbReference type="PANTHER" id="PTHR30582:SF2">
    <property type="entry name" value="L,D-TRANSPEPTIDASE YCIB-RELATED"/>
    <property type="match status" value="1"/>
</dbReference>
<dbReference type="InterPro" id="IPR038063">
    <property type="entry name" value="Transpep_catalytic_dom"/>
</dbReference>
<dbReference type="InterPro" id="IPR016915">
    <property type="entry name" value="UCP029342"/>
</dbReference>
<dbReference type="GO" id="GO:0016740">
    <property type="term" value="F:transferase activity"/>
    <property type="evidence" value="ECO:0007669"/>
    <property type="project" value="UniProtKB-KW"/>
</dbReference>
<dbReference type="InterPro" id="IPR036365">
    <property type="entry name" value="PGBD-like_sf"/>
</dbReference>
<dbReference type="GO" id="GO:0005576">
    <property type="term" value="C:extracellular region"/>
    <property type="evidence" value="ECO:0007669"/>
    <property type="project" value="TreeGrafter"/>
</dbReference>
<dbReference type="SUPFAM" id="SSF47090">
    <property type="entry name" value="PGBD-like"/>
    <property type="match status" value="1"/>
</dbReference>
<dbReference type="Pfam" id="PF01471">
    <property type="entry name" value="PG_binding_1"/>
    <property type="match status" value="1"/>
</dbReference>
<feature type="active site" description="Nucleophile" evidence="7">
    <location>
        <position position="166"/>
    </location>
</feature>
<evidence type="ECO:0000313" key="11">
    <source>
        <dbReference type="Proteomes" id="UP000605148"/>
    </source>
</evidence>
<keyword evidence="8" id="KW-0472">Membrane</keyword>
<protein>
    <recommendedName>
        <fullName evidence="9">L,D-TPase catalytic domain-containing protein</fullName>
    </recommendedName>
</protein>